<name>A0A1H9IE15_9HYPH</name>
<sequence>MTLLAEPGLHDLGAVKRGRAFGLWQFFNDTPLNVVAIEIPGAGGFRQHRALGVPRLDQPRQAAFFQQQRVRAVQPCTRAARSALGPRCTVSVLLSV</sequence>
<dbReference type="Proteomes" id="UP000199647">
    <property type="component" value="Unassembled WGS sequence"/>
</dbReference>
<organism evidence="1 2">
    <name type="scientific">Faunimonas pinastri</name>
    <dbReference type="NCBI Taxonomy" id="1855383"/>
    <lineage>
        <taxon>Bacteria</taxon>
        <taxon>Pseudomonadati</taxon>
        <taxon>Pseudomonadota</taxon>
        <taxon>Alphaproteobacteria</taxon>
        <taxon>Hyphomicrobiales</taxon>
        <taxon>Afifellaceae</taxon>
        <taxon>Faunimonas</taxon>
    </lineage>
</organism>
<protein>
    <submittedName>
        <fullName evidence="1">Uncharacterized protein</fullName>
    </submittedName>
</protein>
<keyword evidence="2" id="KW-1185">Reference proteome</keyword>
<dbReference type="AlphaFoldDB" id="A0A1H9IE15"/>
<reference evidence="1 2" key="1">
    <citation type="submission" date="2016-10" db="EMBL/GenBank/DDBJ databases">
        <authorList>
            <person name="de Groot N.N."/>
        </authorList>
    </citation>
    <scope>NUCLEOTIDE SEQUENCE [LARGE SCALE GENOMIC DNA]</scope>
    <source>
        <strain evidence="1 2">A52C2</strain>
    </source>
</reference>
<gene>
    <name evidence="1" type="ORF">SAMN05216548_10776</name>
</gene>
<dbReference type="EMBL" id="FOFG01000007">
    <property type="protein sequence ID" value="SEQ72823.1"/>
    <property type="molecule type" value="Genomic_DNA"/>
</dbReference>
<proteinExistence type="predicted"/>
<evidence type="ECO:0000313" key="2">
    <source>
        <dbReference type="Proteomes" id="UP000199647"/>
    </source>
</evidence>
<evidence type="ECO:0000313" key="1">
    <source>
        <dbReference type="EMBL" id="SEQ72823.1"/>
    </source>
</evidence>
<accession>A0A1H9IE15</accession>